<name>A0AAW1PPU3_9CHLO</name>
<comment type="caution">
    <text evidence="6">The sequence shown here is derived from an EMBL/GenBank/DDBJ whole genome shotgun (WGS) entry which is preliminary data.</text>
</comment>
<dbReference type="AlphaFoldDB" id="A0AAW1PPU3"/>
<dbReference type="Pfam" id="PF05997">
    <property type="entry name" value="Nop52"/>
    <property type="match status" value="1"/>
</dbReference>
<dbReference type="EMBL" id="JALJOR010000010">
    <property type="protein sequence ID" value="KAK9810440.1"/>
    <property type="molecule type" value="Genomic_DNA"/>
</dbReference>
<dbReference type="GO" id="GO:0030688">
    <property type="term" value="C:preribosome, small subunit precursor"/>
    <property type="evidence" value="ECO:0007669"/>
    <property type="project" value="InterPro"/>
</dbReference>
<evidence type="ECO:0000256" key="4">
    <source>
        <dbReference type="ARBA" id="ARBA00023242"/>
    </source>
</evidence>
<dbReference type="PANTHER" id="PTHR13026:SF0">
    <property type="entry name" value="RIBOSOMAL RNA PROCESSING 1B"/>
    <property type="match status" value="1"/>
</dbReference>
<feature type="region of interest" description="Disordered" evidence="5">
    <location>
        <begin position="336"/>
        <end position="384"/>
    </location>
</feature>
<keyword evidence="7" id="KW-1185">Reference proteome</keyword>
<accession>A0AAW1PPU3</accession>
<evidence type="ECO:0000256" key="2">
    <source>
        <dbReference type="ARBA" id="ARBA00006374"/>
    </source>
</evidence>
<proteinExistence type="inferred from homology"/>
<organism evidence="6 7">
    <name type="scientific">[Myrmecia] bisecta</name>
    <dbReference type="NCBI Taxonomy" id="41462"/>
    <lineage>
        <taxon>Eukaryota</taxon>
        <taxon>Viridiplantae</taxon>
        <taxon>Chlorophyta</taxon>
        <taxon>core chlorophytes</taxon>
        <taxon>Trebouxiophyceae</taxon>
        <taxon>Trebouxiales</taxon>
        <taxon>Trebouxiaceae</taxon>
        <taxon>Myrmecia</taxon>
    </lineage>
</organism>
<keyword evidence="4" id="KW-0539">Nucleus</keyword>
<sequence>MGTVPTATTEGDSKFARALGSVSWRTREQALSGLIAWLQKRKTVTDLDMMKIWKGLFYCFWHSDKQHIQAELANRLSGILLELKPVVALMYFEMFLKTMQREWFGIDRLRLDKFMTLVRRFIHAMFALLRDSDWDAELAEHYIEFVRDEILVPSGSRTRTPAGLVYHLADVWIPELQAAAVSKRPSPATLHVLVMPFCRLLAALDRPMALARVRESVFDAIVEDMESPSTRKTLRDLDMRKLAAQLFDQGAAEGVKARSRDVLYDLSKLFETVEYLPRKRARRMLAAQARSPDPESEEDVAAVKPPPKLLGSTISDAGSSARKSVQFSLKKNLYHKVGEPVPPPAVRTPPAAKPKGSALKVQDNASTPAGARVSSLKPRALALQSRSPKKVARGAAAAFF</sequence>
<protein>
    <submittedName>
        <fullName evidence="6">Uncharacterized protein</fullName>
    </submittedName>
</protein>
<dbReference type="Proteomes" id="UP001489004">
    <property type="component" value="Unassembled WGS sequence"/>
</dbReference>
<evidence type="ECO:0000313" key="6">
    <source>
        <dbReference type="EMBL" id="KAK9810440.1"/>
    </source>
</evidence>
<evidence type="ECO:0000313" key="7">
    <source>
        <dbReference type="Proteomes" id="UP001489004"/>
    </source>
</evidence>
<dbReference type="GO" id="GO:0005634">
    <property type="term" value="C:nucleus"/>
    <property type="evidence" value="ECO:0007669"/>
    <property type="project" value="UniProtKB-SubCell"/>
</dbReference>
<evidence type="ECO:0000256" key="1">
    <source>
        <dbReference type="ARBA" id="ARBA00004123"/>
    </source>
</evidence>
<comment type="subcellular location">
    <subcellularLocation>
        <location evidence="1">Nucleus</location>
    </subcellularLocation>
</comment>
<feature type="region of interest" description="Disordered" evidence="5">
    <location>
        <begin position="286"/>
        <end position="316"/>
    </location>
</feature>
<gene>
    <name evidence="6" type="ORF">WJX72_010775</name>
</gene>
<evidence type="ECO:0000256" key="3">
    <source>
        <dbReference type="ARBA" id="ARBA00022552"/>
    </source>
</evidence>
<reference evidence="6 7" key="1">
    <citation type="journal article" date="2024" name="Nat. Commun.">
        <title>Phylogenomics reveals the evolutionary origins of lichenization in chlorophyte algae.</title>
        <authorList>
            <person name="Puginier C."/>
            <person name="Libourel C."/>
            <person name="Otte J."/>
            <person name="Skaloud P."/>
            <person name="Haon M."/>
            <person name="Grisel S."/>
            <person name="Petersen M."/>
            <person name="Berrin J.G."/>
            <person name="Delaux P.M."/>
            <person name="Dal Grande F."/>
            <person name="Keller J."/>
        </authorList>
    </citation>
    <scope>NUCLEOTIDE SEQUENCE [LARGE SCALE GENOMIC DNA]</scope>
    <source>
        <strain evidence="6 7">SAG 2043</strain>
    </source>
</reference>
<dbReference type="PANTHER" id="PTHR13026">
    <property type="entry name" value="NNP-1 PROTEIN NOVEL NUCLEAR PROTEIN 1 NOP52"/>
    <property type="match status" value="1"/>
</dbReference>
<dbReference type="GO" id="GO:0006364">
    <property type="term" value="P:rRNA processing"/>
    <property type="evidence" value="ECO:0007669"/>
    <property type="project" value="UniProtKB-KW"/>
</dbReference>
<comment type="similarity">
    <text evidence="2">Belongs to the RRP1 family.</text>
</comment>
<evidence type="ECO:0000256" key="5">
    <source>
        <dbReference type="SAM" id="MobiDB-lite"/>
    </source>
</evidence>
<dbReference type="InterPro" id="IPR010301">
    <property type="entry name" value="RRP1"/>
</dbReference>
<keyword evidence="3" id="KW-0698">rRNA processing</keyword>